<gene>
    <name evidence="2" type="ORF">G1H11_13610</name>
</gene>
<feature type="compositionally biased region" description="Acidic residues" evidence="1">
    <location>
        <begin position="23"/>
        <end position="35"/>
    </location>
</feature>
<evidence type="ECO:0000313" key="2">
    <source>
        <dbReference type="EMBL" id="NED96345.1"/>
    </source>
</evidence>
<dbReference type="Proteomes" id="UP000469185">
    <property type="component" value="Unassembled WGS sequence"/>
</dbReference>
<accession>A0A6N9YN28</accession>
<organism evidence="2 3">
    <name type="scientific">Phytoactinopolyspora alkaliphila</name>
    <dbReference type="NCBI Taxonomy" id="1783498"/>
    <lineage>
        <taxon>Bacteria</taxon>
        <taxon>Bacillati</taxon>
        <taxon>Actinomycetota</taxon>
        <taxon>Actinomycetes</taxon>
        <taxon>Jiangellales</taxon>
        <taxon>Jiangellaceae</taxon>
        <taxon>Phytoactinopolyspora</taxon>
    </lineage>
</organism>
<comment type="caution">
    <text evidence="2">The sequence shown here is derived from an EMBL/GenBank/DDBJ whole genome shotgun (WGS) entry which is preliminary data.</text>
</comment>
<dbReference type="AlphaFoldDB" id="A0A6N9YN28"/>
<dbReference type="EMBL" id="JAAGOB010000006">
    <property type="protein sequence ID" value="NED96345.1"/>
    <property type="molecule type" value="Genomic_DNA"/>
</dbReference>
<dbReference type="RefSeq" id="WP_163819107.1">
    <property type="nucleotide sequence ID" value="NZ_JAAGOB010000006.1"/>
</dbReference>
<sequence length="118" mass="12332">MSESRFDDIMSDQVGEANRDPGADLDAEGVPEVGDDSTPGKGEIPDPEVPVVPTDVPTAAMTEALKDPEDEELTDLEAAIAAEESDGVPDDRGGPAEHAALRVEEDEPPLDGEPRTGP</sequence>
<feature type="compositionally biased region" description="Basic and acidic residues" evidence="1">
    <location>
        <begin position="89"/>
        <end position="103"/>
    </location>
</feature>
<reference evidence="2 3" key="1">
    <citation type="submission" date="2020-02" db="EMBL/GenBank/DDBJ databases">
        <authorList>
            <person name="Li X.-J."/>
            <person name="Feng X.-M."/>
        </authorList>
    </citation>
    <scope>NUCLEOTIDE SEQUENCE [LARGE SCALE GENOMIC DNA]</scope>
    <source>
        <strain evidence="2 3">CGMCC 4.7225</strain>
    </source>
</reference>
<feature type="region of interest" description="Disordered" evidence="1">
    <location>
        <begin position="1"/>
        <end position="118"/>
    </location>
</feature>
<evidence type="ECO:0000256" key="1">
    <source>
        <dbReference type="SAM" id="MobiDB-lite"/>
    </source>
</evidence>
<evidence type="ECO:0000313" key="3">
    <source>
        <dbReference type="Proteomes" id="UP000469185"/>
    </source>
</evidence>
<proteinExistence type="predicted"/>
<name>A0A6N9YN28_9ACTN</name>
<feature type="compositionally biased region" description="Low complexity" evidence="1">
    <location>
        <begin position="49"/>
        <end position="58"/>
    </location>
</feature>
<keyword evidence="3" id="KW-1185">Reference proteome</keyword>
<protein>
    <submittedName>
        <fullName evidence="2">Uncharacterized protein</fullName>
    </submittedName>
</protein>